<evidence type="ECO:0000259" key="1">
    <source>
        <dbReference type="Pfam" id="PF10881"/>
    </source>
</evidence>
<reference evidence="2 3" key="1">
    <citation type="submission" date="2019-01" db="EMBL/GenBank/DDBJ databases">
        <authorList>
            <person name="Chen W.-M."/>
        </authorList>
    </citation>
    <scope>NUCLEOTIDE SEQUENCE [LARGE SCALE GENOMIC DNA]</scope>
    <source>
        <strain evidence="2 3">TLA-22</strain>
    </source>
</reference>
<keyword evidence="3" id="KW-1185">Reference proteome</keyword>
<evidence type="ECO:0000313" key="3">
    <source>
        <dbReference type="Proteomes" id="UP000282977"/>
    </source>
</evidence>
<organism evidence="2 3">
    <name type="scientific">Sphingobium algorifonticola</name>
    <dbReference type="NCBI Taxonomy" id="2008318"/>
    <lineage>
        <taxon>Bacteria</taxon>
        <taxon>Pseudomonadati</taxon>
        <taxon>Pseudomonadota</taxon>
        <taxon>Alphaproteobacteria</taxon>
        <taxon>Sphingomonadales</taxon>
        <taxon>Sphingomonadaceae</taxon>
        <taxon>Sphingobium</taxon>
    </lineage>
</organism>
<gene>
    <name evidence="2" type="ORF">ENE74_17410</name>
</gene>
<comment type="caution">
    <text evidence="2">The sequence shown here is derived from an EMBL/GenBank/DDBJ whole genome shotgun (WGS) entry which is preliminary data.</text>
</comment>
<dbReference type="Pfam" id="PF10881">
    <property type="entry name" value="DUF2726"/>
    <property type="match status" value="1"/>
</dbReference>
<proteinExistence type="predicted"/>
<name>A0A437J332_9SPHN</name>
<evidence type="ECO:0000313" key="2">
    <source>
        <dbReference type="EMBL" id="RVT38681.1"/>
    </source>
</evidence>
<accession>A0A437J332</accession>
<dbReference type="OrthoDB" id="8018770at2"/>
<feature type="domain" description="DUF2726" evidence="1">
    <location>
        <begin position="42"/>
        <end position="136"/>
    </location>
</feature>
<dbReference type="Proteomes" id="UP000282977">
    <property type="component" value="Unassembled WGS sequence"/>
</dbReference>
<dbReference type="EMBL" id="RZUL01000016">
    <property type="protein sequence ID" value="RVT38681.1"/>
    <property type="molecule type" value="Genomic_DNA"/>
</dbReference>
<dbReference type="InterPro" id="IPR024402">
    <property type="entry name" value="DUF2726"/>
</dbReference>
<sequence length="172" mass="18771">MNMSELFASLLLVGGLVVLGWSKILGKSALPRSQIPLAPVAKPFMTQREQAMLAVLEHVLPMYRIHAQVAMGALLKVSSVPGRRVTPADWNPFARKIVDFVVEDPTTGRVVALIEIDDRSHDDEKDRQRDKMTAQAGYLTLRIPAGTRPAVQSVLGVVGVLRENTTSAAYQG</sequence>
<dbReference type="AlphaFoldDB" id="A0A437J332"/>
<protein>
    <submittedName>
        <fullName evidence="2">DUF2726 domain-containing protein</fullName>
    </submittedName>
</protein>